<dbReference type="AlphaFoldDB" id="A0A2X1QI60"/>
<sequence length="175" mass="19779">MHELKNGSRFRSGEQALQSLAKLTLSTGGKTLPEHKAETRYSDRDTHDLLLLRGLRTQDGITYMRLLDGAELTLPHGRHRLSRAQWRQLAVVLNQQLVRVSPAFCPPTIAKSELEKLHLQEVFYLGRPEDDEALLRVAIVSPAGELKTLDGRPAGDKYTLEYSEYLGFRAISKKE</sequence>
<dbReference type="Proteomes" id="UP000254938">
    <property type="component" value="Unassembled WGS sequence"/>
</dbReference>
<protein>
    <submittedName>
        <fullName evidence="1">CRISPR-associated Cas3 family helicase</fullName>
    </submittedName>
</protein>
<dbReference type="Proteomes" id="UP000251123">
    <property type="component" value="Unassembled WGS sequence"/>
</dbReference>
<evidence type="ECO:0000313" key="4">
    <source>
        <dbReference type="Proteomes" id="UP000254938"/>
    </source>
</evidence>
<evidence type="ECO:0000313" key="3">
    <source>
        <dbReference type="Proteomes" id="UP000251123"/>
    </source>
</evidence>
<dbReference type="EMBL" id="UASN01000020">
    <property type="protein sequence ID" value="SPX55992.1"/>
    <property type="molecule type" value="Genomic_DNA"/>
</dbReference>
<proteinExistence type="predicted"/>
<gene>
    <name evidence="1" type="primary">cas3_1</name>
    <name evidence="2" type="ORF">NCTC9140_05006</name>
    <name evidence="1" type="ORF">NCTC9601_03180</name>
</gene>
<reference evidence="3 4" key="1">
    <citation type="submission" date="2018-06" db="EMBL/GenBank/DDBJ databases">
        <authorList>
            <consortium name="Pathogen Informatics"/>
            <person name="Doyle S."/>
        </authorList>
    </citation>
    <scope>NUCLEOTIDE SEQUENCE [LARGE SCALE GENOMIC DNA]</scope>
    <source>
        <strain evidence="2 4">NCTC9140</strain>
        <strain evidence="1 3">NCTC9601</strain>
    </source>
</reference>
<organism evidence="1 3">
    <name type="scientific">Klebsiella pneumoniae</name>
    <dbReference type="NCBI Taxonomy" id="573"/>
    <lineage>
        <taxon>Bacteria</taxon>
        <taxon>Pseudomonadati</taxon>
        <taxon>Pseudomonadota</taxon>
        <taxon>Gammaproteobacteria</taxon>
        <taxon>Enterobacterales</taxon>
        <taxon>Enterobacteriaceae</taxon>
        <taxon>Klebsiella/Raoultella group</taxon>
        <taxon>Klebsiella</taxon>
        <taxon>Klebsiella pneumoniae complex</taxon>
    </lineage>
</organism>
<accession>A0A2X1QI60</accession>
<dbReference type="EMBL" id="UGKQ01000007">
    <property type="protein sequence ID" value="STS83247.1"/>
    <property type="molecule type" value="Genomic_DNA"/>
</dbReference>
<dbReference type="RefSeq" id="WP_247188625.1">
    <property type="nucleotide sequence ID" value="NZ_JALDBB010000025.1"/>
</dbReference>
<name>A0A2X1QI60_KLEPN</name>
<evidence type="ECO:0000313" key="2">
    <source>
        <dbReference type="EMBL" id="STS83247.1"/>
    </source>
</evidence>
<evidence type="ECO:0000313" key="1">
    <source>
        <dbReference type="EMBL" id="SPX55992.1"/>
    </source>
</evidence>